<dbReference type="Proteomes" id="UP000187406">
    <property type="component" value="Unassembled WGS sequence"/>
</dbReference>
<keyword evidence="3" id="KW-1185">Reference proteome</keyword>
<feature type="region of interest" description="Disordered" evidence="1">
    <location>
        <begin position="163"/>
        <end position="238"/>
    </location>
</feature>
<dbReference type="PANTHER" id="PTHR36810">
    <property type="entry name" value="BNACNNG47150D PROTEIN"/>
    <property type="match status" value="1"/>
</dbReference>
<organism evidence="2 3">
    <name type="scientific">Cephalotus follicularis</name>
    <name type="common">Albany pitcher plant</name>
    <dbReference type="NCBI Taxonomy" id="3775"/>
    <lineage>
        <taxon>Eukaryota</taxon>
        <taxon>Viridiplantae</taxon>
        <taxon>Streptophyta</taxon>
        <taxon>Embryophyta</taxon>
        <taxon>Tracheophyta</taxon>
        <taxon>Spermatophyta</taxon>
        <taxon>Magnoliopsida</taxon>
        <taxon>eudicotyledons</taxon>
        <taxon>Gunneridae</taxon>
        <taxon>Pentapetalae</taxon>
        <taxon>rosids</taxon>
        <taxon>fabids</taxon>
        <taxon>Oxalidales</taxon>
        <taxon>Cephalotaceae</taxon>
        <taxon>Cephalotus</taxon>
    </lineage>
</organism>
<dbReference type="FunCoup" id="A0A1Q3CC22">
    <property type="interactions" value="479"/>
</dbReference>
<gene>
    <name evidence="2" type="ORF">CFOL_v3_21149</name>
</gene>
<protein>
    <submittedName>
        <fullName evidence="2">Uncharacterized protein</fullName>
    </submittedName>
</protein>
<feature type="compositionally biased region" description="Polar residues" evidence="1">
    <location>
        <begin position="181"/>
        <end position="221"/>
    </location>
</feature>
<dbReference type="PANTHER" id="PTHR36810:SF1">
    <property type="entry name" value="OS05G0232200 PROTEIN"/>
    <property type="match status" value="1"/>
</dbReference>
<reference evidence="3" key="1">
    <citation type="submission" date="2016-04" db="EMBL/GenBank/DDBJ databases">
        <title>Cephalotus genome sequencing.</title>
        <authorList>
            <person name="Fukushima K."/>
            <person name="Hasebe M."/>
            <person name="Fang X."/>
        </authorList>
    </citation>
    <scope>NUCLEOTIDE SEQUENCE [LARGE SCALE GENOMIC DNA]</scope>
    <source>
        <strain evidence="3">cv. St1</strain>
    </source>
</reference>
<sequence length="596" mass="65240">MSVLEIMGVQSSSETAQMPIKVSMGTKEYQTCDKEDFSFPLTSLRDNLIVKVLDARGNEISHTGVEMSLVVEKGLWDDIFPLEGGGHVHMRLQFVLNEEERDRILCLQRHSALRKKHGELLNSNLRSQENTTNVCKMEQSYFYLTERPFLDVLSARSSQDSQKSLLKSEATTVNAGLEPPSENSKNAKSSEQNREGASSVQKRTTPDNTDTYGETSVTASESGGFDIHSSQVGHRDSVEKIKTQTVSTNLPVRALLGTPISLVTAKHNLASSKVNDKQAPLEKTLSSVLNMISAFESCMAQDVIPSMRPPPTISQSGKPGTDAPFINISETQKIKSAEVISGRASNPFLIRPGKQTQIHVKKIGAQIGSTGTSDGVTTSQETGQFGLSALHVRKKVTKDLMRSEIHMMEENKSSEDLMTSSTCGAEDLMRSSTCELAMVSGRMLDGPLSQQLVNKRHTCGNLVENEKGKEIYPKDSEEVNSSGASNDTLKSVEYWENEQYFLHCSGVWIFPDEATSFCVTTAGKQIMHLMGGCLAEAKIHLGKKSSSVPENLEECGVHDGTDTKVNELEETSQKLRKSKPKSLADAEVCRGVIGQV</sequence>
<dbReference type="AlphaFoldDB" id="A0A1Q3CC22"/>
<dbReference type="EMBL" id="BDDD01001659">
    <property type="protein sequence ID" value="GAV77678.1"/>
    <property type="molecule type" value="Genomic_DNA"/>
</dbReference>
<name>A0A1Q3CC22_CEPFO</name>
<dbReference type="OrthoDB" id="1939272at2759"/>
<evidence type="ECO:0000313" key="2">
    <source>
        <dbReference type="EMBL" id="GAV77678.1"/>
    </source>
</evidence>
<dbReference type="InParanoid" id="A0A1Q3CC22"/>
<comment type="caution">
    <text evidence="2">The sequence shown here is derived from an EMBL/GenBank/DDBJ whole genome shotgun (WGS) entry which is preliminary data.</text>
</comment>
<proteinExistence type="predicted"/>
<accession>A0A1Q3CC22</accession>
<evidence type="ECO:0000313" key="3">
    <source>
        <dbReference type="Proteomes" id="UP000187406"/>
    </source>
</evidence>
<evidence type="ECO:0000256" key="1">
    <source>
        <dbReference type="SAM" id="MobiDB-lite"/>
    </source>
</evidence>
<feature type="non-terminal residue" evidence="2">
    <location>
        <position position="596"/>
    </location>
</feature>
<dbReference type="STRING" id="3775.A0A1Q3CC22"/>